<feature type="domain" description="RNase H type-1" evidence="1">
    <location>
        <begin position="3"/>
        <end position="64"/>
    </location>
</feature>
<evidence type="ECO:0000313" key="3">
    <source>
        <dbReference type="Proteomes" id="UP001180020"/>
    </source>
</evidence>
<proteinExistence type="predicted"/>
<dbReference type="InterPro" id="IPR002156">
    <property type="entry name" value="RNaseH_domain"/>
</dbReference>
<dbReference type="InterPro" id="IPR053151">
    <property type="entry name" value="RNase_H-like"/>
</dbReference>
<organism evidence="2 3">
    <name type="scientific">Acorus calamus</name>
    <name type="common">Sweet flag</name>
    <dbReference type="NCBI Taxonomy" id="4465"/>
    <lineage>
        <taxon>Eukaryota</taxon>
        <taxon>Viridiplantae</taxon>
        <taxon>Streptophyta</taxon>
        <taxon>Embryophyta</taxon>
        <taxon>Tracheophyta</taxon>
        <taxon>Spermatophyta</taxon>
        <taxon>Magnoliopsida</taxon>
        <taxon>Liliopsida</taxon>
        <taxon>Acoraceae</taxon>
        <taxon>Acorus</taxon>
    </lineage>
</organism>
<gene>
    <name evidence="2" type="ORF">QJS10_CPB11g00595</name>
</gene>
<dbReference type="Gene3D" id="3.30.420.10">
    <property type="entry name" value="Ribonuclease H-like superfamily/Ribonuclease H"/>
    <property type="match status" value="1"/>
</dbReference>
<dbReference type="GO" id="GO:0003676">
    <property type="term" value="F:nucleic acid binding"/>
    <property type="evidence" value="ECO:0007669"/>
    <property type="project" value="InterPro"/>
</dbReference>
<evidence type="ECO:0000313" key="2">
    <source>
        <dbReference type="EMBL" id="KAK1304726.1"/>
    </source>
</evidence>
<dbReference type="Pfam" id="PF13456">
    <property type="entry name" value="RVT_3"/>
    <property type="match status" value="1"/>
</dbReference>
<evidence type="ECO:0000259" key="1">
    <source>
        <dbReference type="Pfam" id="PF13456"/>
    </source>
</evidence>
<dbReference type="PANTHER" id="PTHR47723">
    <property type="entry name" value="OS05G0353850 PROTEIN"/>
    <property type="match status" value="1"/>
</dbReference>
<name>A0AAV9DUX5_ACOCL</name>
<reference evidence="2" key="2">
    <citation type="submission" date="2023-06" db="EMBL/GenBank/DDBJ databases">
        <authorList>
            <person name="Ma L."/>
            <person name="Liu K.-W."/>
            <person name="Li Z."/>
            <person name="Hsiao Y.-Y."/>
            <person name="Qi Y."/>
            <person name="Fu T."/>
            <person name="Tang G."/>
            <person name="Zhang D."/>
            <person name="Sun W.-H."/>
            <person name="Liu D.-K."/>
            <person name="Li Y."/>
            <person name="Chen G.-Z."/>
            <person name="Liu X.-D."/>
            <person name="Liao X.-Y."/>
            <person name="Jiang Y.-T."/>
            <person name="Yu X."/>
            <person name="Hao Y."/>
            <person name="Huang J."/>
            <person name="Zhao X.-W."/>
            <person name="Ke S."/>
            <person name="Chen Y.-Y."/>
            <person name="Wu W.-L."/>
            <person name="Hsu J.-L."/>
            <person name="Lin Y.-F."/>
            <person name="Huang M.-D."/>
            <person name="Li C.-Y."/>
            <person name="Huang L."/>
            <person name="Wang Z.-W."/>
            <person name="Zhao X."/>
            <person name="Zhong W.-Y."/>
            <person name="Peng D.-H."/>
            <person name="Ahmad S."/>
            <person name="Lan S."/>
            <person name="Zhang J.-S."/>
            <person name="Tsai W.-C."/>
            <person name="Van De Peer Y."/>
            <person name="Liu Z.-J."/>
        </authorList>
    </citation>
    <scope>NUCLEOTIDE SEQUENCE</scope>
    <source>
        <strain evidence="2">CP</strain>
        <tissue evidence="2">Leaves</tissue>
    </source>
</reference>
<protein>
    <recommendedName>
        <fullName evidence="1">RNase H type-1 domain-containing protein</fullName>
    </recommendedName>
</protein>
<keyword evidence="3" id="KW-1185">Reference proteome</keyword>
<comment type="caution">
    <text evidence="2">The sequence shown here is derived from an EMBL/GenBank/DDBJ whole genome shotgun (WGS) entry which is preliminary data.</text>
</comment>
<dbReference type="EMBL" id="JAUJYO010000011">
    <property type="protein sequence ID" value="KAK1304726.1"/>
    <property type="molecule type" value="Genomic_DNA"/>
</dbReference>
<dbReference type="Proteomes" id="UP001180020">
    <property type="component" value="Unassembled WGS sequence"/>
</dbReference>
<dbReference type="AlphaFoldDB" id="A0AAV9DUX5"/>
<dbReference type="InterPro" id="IPR036397">
    <property type="entry name" value="RNaseH_sf"/>
</dbReference>
<accession>A0AAV9DUX5</accession>
<dbReference type="CDD" id="cd06222">
    <property type="entry name" value="RNase_H_like"/>
    <property type="match status" value="1"/>
</dbReference>
<dbReference type="PANTHER" id="PTHR47723:SF19">
    <property type="entry name" value="POLYNUCLEOTIDYL TRANSFERASE, RIBONUCLEASE H-LIKE SUPERFAMILY PROTEIN"/>
    <property type="match status" value="1"/>
</dbReference>
<dbReference type="InterPro" id="IPR044730">
    <property type="entry name" value="RNase_H-like_dom_plant"/>
</dbReference>
<sequence length="102" mass="11451">MDLSQVQLESDSSTAVIWLQGRRCFPWQLMRDRHEIQFLLSGLSAWQVSHSYRESNQAADLLASLRTTPGETVLQSAQFGEDLKSILAKDAAGQIFTRLVAK</sequence>
<reference evidence="2" key="1">
    <citation type="journal article" date="2023" name="Nat. Commun.">
        <title>Diploid and tetraploid genomes of Acorus and the evolution of monocots.</title>
        <authorList>
            <person name="Ma L."/>
            <person name="Liu K.W."/>
            <person name="Li Z."/>
            <person name="Hsiao Y.Y."/>
            <person name="Qi Y."/>
            <person name="Fu T."/>
            <person name="Tang G.D."/>
            <person name="Zhang D."/>
            <person name="Sun W.H."/>
            <person name="Liu D.K."/>
            <person name="Li Y."/>
            <person name="Chen G.Z."/>
            <person name="Liu X.D."/>
            <person name="Liao X.Y."/>
            <person name="Jiang Y.T."/>
            <person name="Yu X."/>
            <person name="Hao Y."/>
            <person name="Huang J."/>
            <person name="Zhao X.W."/>
            <person name="Ke S."/>
            <person name="Chen Y.Y."/>
            <person name="Wu W.L."/>
            <person name="Hsu J.L."/>
            <person name="Lin Y.F."/>
            <person name="Huang M.D."/>
            <person name="Li C.Y."/>
            <person name="Huang L."/>
            <person name="Wang Z.W."/>
            <person name="Zhao X."/>
            <person name="Zhong W.Y."/>
            <person name="Peng D.H."/>
            <person name="Ahmad S."/>
            <person name="Lan S."/>
            <person name="Zhang J.S."/>
            <person name="Tsai W.C."/>
            <person name="Van de Peer Y."/>
            <person name="Liu Z.J."/>
        </authorList>
    </citation>
    <scope>NUCLEOTIDE SEQUENCE</scope>
    <source>
        <strain evidence="2">CP</strain>
    </source>
</reference>
<dbReference type="GO" id="GO:0004523">
    <property type="term" value="F:RNA-DNA hybrid ribonuclease activity"/>
    <property type="evidence" value="ECO:0007669"/>
    <property type="project" value="InterPro"/>
</dbReference>